<protein>
    <submittedName>
        <fullName evidence="2">Ergothioneine biosynthesis protein EgtB</fullName>
    </submittedName>
</protein>
<dbReference type="AlphaFoldDB" id="A0A831RMK9"/>
<dbReference type="InterPro" id="IPR016187">
    <property type="entry name" value="CTDL_fold"/>
</dbReference>
<feature type="domain" description="Sulfatase-modifying factor enzyme-like" evidence="1">
    <location>
        <begin position="170"/>
        <end position="314"/>
    </location>
</feature>
<dbReference type="Pfam" id="PF03781">
    <property type="entry name" value="FGE-sulfatase"/>
    <property type="match status" value="1"/>
</dbReference>
<gene>
    <name evidence="2" type="ORF">ENI96_04705</name>
</gene>
<dbReference type="PANTHER" id="PTHR23150:SF36">
    <property type="entry name" value="HERCYNINE OXYGENASE"/>
    <property type="match status" value="1"/>
</dbReference>
<dbReference type="Proteomes" id="UP000886251">
    <property type="component" value="Unassembled WGS sequence"/>
</dbReference>
<accession>A0A831RMK9</accession>
<dbReference type="PANTHER" id="PTHR23150">
    <property type="entry name" value="SULFATASE MODIFYING FACTOR 1, 2"/>
    <property type="match status" value="1"/>
</dbReference>
<comment type="caution">
    <text evidence="2">The sequence shown here is derived from an EMBL/GenBank/DDBJ whole genome shotgun (WGS) entry which is preliminary data.</text>
</comment>
<dbReference type="InterPro" id="IPR005532">
    <property type="entry name" value="SUMF_dom"/>
</dbReference>
<name>A0A831RMK9_9GAMM</name>
<proteinExistence type="predicted"/>
<sequence>MSRHELLGQLNTLHQMMNQLPAHVPEEEAYREWHPRLAPLAWYLGRAVYLETWWVQELVQGDSGMTGRVRHLFGGNANPPSAGQWRQLPPLDHLLNWALELQERNLTALANPATLGDHPLVAEQRLLPLVLQDQALLYEQMLMVLAQRQLQLPIRYRVRTPLTARPPSHDLVGMAQGHYRIGALDDPAARDNELPPQVVQLSSFRIDRLPVANGAWLGFMEAGGYDDPSLWDEAGWEWRTRERIGAPDHWRRDADGHWYGIGINGPFDLDPEEAVMGISRHEATAYARWVATSGDGLAGAVVQHEYQWEIAARTRAISGYGRVWEWCANGFHPYDGYRPPPWEEAVTREFDHRHHTLRGAGLHTQRICRRPSIRLPALPEARHLFSGTRLVFPYLG</sequence>
<dbReference type="InterPro" id="IPR042095">
    <property type="entry name" value="SUMF_sf"/>
</dbReference>
<dbReference type="EMBL" id="DRKP01000054">
    <property type="protein sequence ID" value="HEB95715.1"/>
    <property type="molecule type" value="Genomic_DNA"/>
</dbReference>
<evidence type="ECO:0000259" key="1">
    <source>
        <dbReference type="Pfam" id="PF03781"/>
    </source>
</evidence>
<reference evidence="2" key="1">
    <citation type="journal article" date="2020" name="mSystems">
        <title>Genome- and Community-Level Interaction Insights into Carbon Utilization and Element Cycling Functions of Hydrothermarchaeota in Hydrothermal Sediment.</title>
        <authorList>
            <person name="Zhou Z."/>
            <person name="Liu Y."/>
            <person name="Xu W."/>
            <person name="Pan J."/>
            <person name="Luo Z.H."/>
            <person name="Li M."/>
        </authorList>
    </citation>
    <scope>NUCLEOTIDE SEQUENCE [LARGE SCALE GENOMIC DNA]</scope>
    <source>
        <strain evidence="2">HyVt-443</strain>
    </source>
</reference>
<dbReference type="InterPro" id="IPR051043">
    <property type="entry name" value="Sulfatase_Mod_Factor_Kinase"/>
</dbReference>
<evidence type="ECO:0000313" key="2">
    <source>
        <dbReference type="EMBL" id="HEB95715.1"/>
    </source>
</evidence>
<organism evidence="2">
    <name type="scientific">Sedimenticola thiotaurini</name>
    <dbReference type="NCBI Taxonomy" id="1543721"/>
    <lineage>
        <taxon>Bacteria</taxon>
        <taxon>Pseudomonadati</taxon>
        <taxon>Pseudomonadota</taxon>
        <taxon>Gammaproteobacteria</taxon>
        <taxon>Chromatiales</taxon>
        <taxon>Sedimenticolaceae</taxon>
        <taxon>Sedimenticola</taxon>
    </lineage>
</organism>
<dbReference type="SUPFAM" id="SSF56436">
    <property type="entry name" value="C-type lectin-like"/>
    <property type="match status" value="1"/>
</dbReference>
<dbReference type="Gene3D" id="3.90.1580.10">
    <property type="entry name" value="paralog of FGE (formylglycine-generating enzyme)"/>
    <property type="match status" value="1"/>
</dbReference>